<dbReference type="InterPro" id="IPR004113">
    <property type="entry name" value="FAD-bd_oxidored_4_C"/>
</dbReference>
<dbReference type="PROSITE" id="PS51387">
    <property type="entry name" value="FAD_PCMH"/>
    <property type="match status" value="1"/>
</dbReference>
<dbReference type="SUPFAM" id="SSF46548">
    <property type="entry name" value="alpha-helical ferredoxin"/>
    <property type="match status" value="1"/>
</dbReference>
<organism evidence="10 11">
    <name type="scientific">Mycolicibacterium confluentis</name>
    <dbReference type="NCBI Taxonomy" id="28047"/>
    <lineage>
        <taxon>Bacteria</taxon>
        <taxon>Bacillati</taxon>
        <taxon>Actinomycetota</taxon>
        <taxon>Actinomycetes</taxon>
        <taxon>Mycobacteriales</taxon>
        <taxon>Mycobacteriaceae</taxon>
        <taxon>Mycolicibacterium</taxon>
    </lineage>
</organism>
<dbReference type="GO" id="GO:0071949">
    <property type="term" value="F:FAD binding"/>
    <property type="evidence" value="ECO:0007669"/>
    <property type="project" value="InterPro"/>
</dbReference>
<reference evidence="10" key="1">
    <citation type="journal article" date="2019" name="Emerg. Microbes Infect.">
        <title>Comprehensive subspecies identification of 175 nontuberculous mycobacteria species based on 7547 genomic profiles.</title>
        <authorList>
            <person name="Matsumoto Y."/>
            <person name="Kinjo T."/>
            <person name="Motooka D."/>
            <person name="Nabeya D."/>
            <person name="Jung N."/>
            <person name="Uechi K."/>
            <person name="Horii T."/>
            <person name="Iida T."/>
            <person name="Fujita J."/>
            <person name="Nakamura S."/>
        </authorList>
    </citation>
    <scope>NUCLEOTIDE SEQUENCE [LARGE SCALE GENOMIC DNA]</scope>
    <source>
        <strain evidence="10">JCM 13671</strain>
    </source>
</reference>
<dbReference type="GO" id="GO:1903457">
    <property type="term" value="P:lactate catabolic process"/>
    <property type="evidence" value="ECO:0007669"/>
    <property type="project" value="TreeGrafter"/>
</dbReference>
<evidence type="ECO:0000256" key="1">
    <source>
        <dbReference type="ARBA" id="ARBA00001974"/>
    </source>
</evidence>
<dbReference type="Proteomes" id="UP000466931">
    <property type="component" value="Chromosome"/>
</dbReference>
<keyword evidence="11" id="KW-1185">Reference proteome</keyword>
<keyword evidence="2" id="KW-0285">Flavoprotein</keyword>
<keyword evidence="3" id="KW-0479">Metal-binding</keyword>
<dbReference type="InterPro" id="IPR016169">
    <property type="entry name" value="FAD-bd_PCMH_sub2"/>
</dbReference>
<dbReference type="GO" id="GO:0004458">
    <property type="term" value="F:D-lactate dehydrogenase (cytochrome) activity"/>
    <property type="evidence" value="ECO:0007669"/>
    <property type="project" value="TreeGrafter"/>
</dbReference>
<dbReference type="InterPro" id="IPR016166">
    <property type="entry name" value="FAD-bd_PCMH"/>
</dbReference>
<evidence type="ECO:0000256" key="7">
    <source>
        <dbReference type="ARBA" id="ARBA00023014"/>
    </source>
</evidence>
<dbReference type="Pfam" id="PF13183">
    <property type="entry name" value="Fer4_8"/>
    <property type="match status" value="1"/>
</dbReference>
<dbReference type="GO" id="GO:0046872">
    <property type="term" value="F:metal ion binding"/>
    <property type="evidence" value="ECO:0007669"/>
    <property type="project" value="UniProtKB-KW"/>
</dbReference>
<evidence type="ECO:0000259" key="9">
    <source>
        <dbReference type="PROSITE" id="PS51387"/>
    </source>
</evidence>
<gene>
    <name evidence="10" type="ORF">MCNF_50330</name>
</gene>
<evidence type="ECO:0000256" key="6">
    <source>
        <dbReference type="ARBA" id="ARBA00023004"/>
    </source>
</evidence>
<evidence type="ECO:0000313" key="11">
    <source>
        <dbReference type="Proteomes" id="UP000466931"/>
    </source>
</evidence>
<feature type="domain" description="FAD-binding PCMH-type" evidence="9">
    <location>
        <begin position="41"/>
        <end position="267"/>
    </location>
</feature>
<dbReference type="OrthoDB" id="9770306at2"/>
<dbReference type="GO" id="GO:0051536">
    <property type="term" value="F:iron-sulfur cluster binding"/>
    <property type="evidence" value="ECO:0007669"/>
    <property type="project" value="UniProtKB-KW"/>
</dbReference>
<protein>
    <submittedName>
        <fullName evidence="10">Lactate dehydrogenase</fullName>
    </submittedName>
</protein>
<dbReference type="AlphaFoldDB" id="A0A7I7Y444"/>
<dbReference type="SUPFAM" id="SSF55103">
    <property type="entry name" value="FAD-linked oxidases, C-terminal domain"/>
    <property type="match status" value="1"/>
</dbReference>
<dbReference type="GO" id="GO:0008720">
    <property type="term" value="F:D-lactate dehydrogenase (NAD+) activity"/>
    <property type="evidence" value="ECO:0007669"/>
    <property type="project" value="TreeGrafter"/>
</dbReference>
<feature type="domain" description="4Fe-4S ferredoxin-type" evidence="8">
    <location>
        <begin position="602"/>
        <end position="634"/>
    </location>
</feature>
<dbReference type="InterPro" id="IPR036318">
    <property type="entry name" value="FAD-bd_PCMH-like_sf"/>
</dbReference>
<evidence type="ECO:0000256" key="5">
    <source>
        <dbReference type="ARBA" id="ARBA00023002"/>
    </source>
</evidence>
<comment type="cofactor">
    <cofactor evidence="1">
        <name>FAD</name>
        <dbReference type="ChEBI" id="CHEBI:57692"/>
    </cofactor>
</comment>
<dbReference type="Pfam" id="PF02913">
    <property type="entry name" value="FAD-oxidase_C"/>
    <property type="match status" value="1"/>
</dbReference>
<keyword evidence="4" id="KW-0274">FAD</keyword>
<accession>A0A7I7Y444</accession>
<evidence type="ECO:0000256" key="2">
    <source>
        <dbReference type="ARBA" id="ARBA00022630"/>
    </source>
</evidence>
<dbReference type="InterPro" id="IPR016164">
    <property type="entry name" value="FAD-linked_Oxase-like_C"/>
</dbReference>
<name>A0A7I7Y444_9MYCO</name>
<evidence type="ECO:0000259" key="8">
    <source>
        <dbReference type="PROSITE" id="PS51379"/>
    </source>
</evidence>
<keyword evidence="6" id="KW-0408">Iron</keyword>
<dbReference type="EMBL" id="AP022612">
    <property type="protein sequence ID" value="BBZ36428.1"/>
    <property type="molecule type" value="Genomic_DNA"/>
</dbReference>
<dbReference type="RefSeq" id="WP_085152183.1">
    <property type="nucleotide sequence ID" value="NZ_AP022612.1"/>
</dbReference>
<dbReference type="Gene3D" id="3.30.465.10">
    <property type="match status" value="1"/>
</dbReference>
<keyword evidence="7" id="KW-0411">Iron-sulfur</keyword>
<sequence length="967" mass="104028">MTSPSPAVLDLVTSLSRSRPGLEIDVSSLTRAQFAYDASNYRLTPQAVAHPRDVDDVVAIVRQAHRLKLPITTRGSGTSMAGNAVGTGLVLNLARHMNRVLRVDDDARTATVEAGVVLDSLQEVVRPYGLMFGPDPSSHSRATLGGMIGNDACGNHSVAYGRTGDHVLELDLVLADGVRVRADSTGITAVDPADEQRVRVLERGLRELIQSHLAVLRTELDRVPRQVSGYHLHQLLPERGFDVARSLVGSEGTLAIVVAATVQLVSRPSLNGLTVIGYDDIAAAAEDVPTILELKPAAVEGMDQAIVETMRARRGEAAVGQMPEGNAWLYVEFLEDDPDLIAHKVAQLKDRVRAEGRAREVRWVTSGPERAAIWRVREDGAGLSAIGPGGIRTWPGWEDAAVAPDRLASYLRDFRNLLQAHGFDGVLYGHFGAGCIHVRINFTTDTAAGRDAMRSFVVAAAELVTSHGGTLSGEHGDGRSRSELLPLMYTPTVMSAFAQLKTIWDPDGMLNPGVLINPDALSANIPSAPPALPATFALVDDDGDLAKAAGRCIGIGRCIADTGGVMCPSYRATHDEKDSTRGRARALQSWAARADTPDTADGADILRTLDLCLSCKACSTDCPTGTDMATYKSEFLHQHYRGQMRPLTHYTLGWLPTALRATRWIAPVVNAMLSSRWVVRALPRLAGITSERRMPRFASSRSISRELAQVPRSGGRALLFVDSFTRGFRPELVGSAQRVLAAAGVQVELAPDVCCGLTWITTGQLGVARRVLRRTVRLLNRPAASSLPIIVLEPSCASALAHDLPALLQHDDARAVAGRVLTFDQALHTLADPEWEYPELPENGTLQTHCHEYATFRSHKQSDSLRGHGMTNLQEATGCCGLAGNFGFEADHYSTSVAVAGQALLPALDRSSESDVVLADGFSCATQISQLRPDRKPLHLAQLLDALLAERSAAPDQQPESQGRPVS</sequence>
<dbReference type="SUPFAM" id="SSF56176">
    <property type="entry name" value="FAD-binding/transporter-associated domain-like"/>
    <property type="match status" value="1"/>
</dbReference>
<dbReference type="Pfam" id="PF02754">
    <property type="entry name" value="CCG"/>
    <property type="match status" value="1"/>
</dbReference>
<dbReference type="InterPro" id="IPR004017">
    <property type="entry name" value="Cys_rich_dom"/>
</dbReference>
<keyword evidence="5" id="KW-0560">Oxidoreductase</keyword>
<dbReference type="Gene3D" id="3.30.70.2740">
    <property type="match status" value="1"/>
</dbReference>
<proteinExistence type="predicted"/>
<reference evidence="10" key="2">
    <citation type="submission" date="2020-02" db="EMBL/GenBank/DDBJ databases">
        <authorList>
            <person name="Matsumoto Y."/>
            <person name="Motooka D."/>
            <person name="Nakamura S."/>
        </authorList>
    </citation>
    <scope>NUCLEOTIDE SEQUENCE</scope>
    <source>
        <strain evidence="10">JCM 13671</strain>
    </source>
</reference>
<dbReference type="PANTHER" id="PTHR11748">
    <property type="entry name" value="D-LACTATE DEHYDROGENASE"/>
    <property type="match status" value="1"/>
</dbReference>
<evidence type="ECO:0000256" key="3">
    <source>
        <dbReference type="ARBA" id="ARBA00022723"/>
    </source>
</evidence>
<dbReference type="InterPro" id="IPR017900">
    <property type="entry name" value="4Fe4S_Fe_S_CS"/>
</dbReference>
<evidence type="ECO:0000313" key="10">
    <source>
        <dbReference type="EMBL" id="BBZ36428.1"/>
    </source>
</evidence>
<dbReference type="Pfam" id="PF01565">
    <property type="entry name" value="FAD_binding_4"/>
    <property type="match status" value="1"/>
</dbReference>
<dbReference type="PROSITE" id="PS00198">
    <property type="entry name" value="4FE4S_FER_1"/>
    <property type="match status" value="1"/>
</dbReference>
<dbReference type="PROSITE" id="PS51379">
    <property type="entry name" value="4FE4S_FER_2"/>
    <property type="match status" value="1"/>
</dbReference>
<dbReference type="InterPro" id="IPR006094">
    <property type="entry name" value="Oxid_FAD_bind_N"/>
</dbReference>
<dbReference type="PANTHER" id="PTHR11748:SF119">
    <property type="entry name" value="D-2-HYDROXYGLUTARATE DEHYDROGENASE"/>
    <property type="match status" value="1"/>
</dbReference>
<evidence type="ECO:0000256" key="4">
    <source>
        <dbReference type="ARBA" id="ARBA00022827"/>
    </source>
</evidence>
<dbReference type="InterPro" id="IPR017896">
    <property type="entry name" value="4Fe4S_Fe-S-bd"/>
</dbReference>